<dbReference type="EMBL" id="CAADRA010005805">
    <property type="protein sequence ID" value="VFT92813.1"/>
    <property type="molecule type" value="Genomic_DNA"/>
</dbReference>
<dbReference type="Pfam" id="PF07690">
    <property type="entry name" value="MFS_1"/>
    <property type="match status" value="1"/>
</dbReference>
<dbReference type="GO" id="GO:0016020">
    <property type="term" value="C:membrane"/>
    <property type="evidence" value="ECO:0007669"/>
    <property type="project" value="UniProtKB-SubCell"/>
</dbReference>
<keyword evidence="5 7" id="KW-0472">Membrane</keyword>
<feature type="region of interest" description="Disordered" evidence="6">
    <location>
        <begin position="459"/>
        <end position="480"/>
    </location>
</feature>
<name>A0A485L4P0_9STRA</name>
<evidence type="ECO:0000256" key="5">
    <source>
        <dbReference type="ARBA" id="ARBA00023136"/>
    </source>
</evidence>
<comment type="subcellular location">
    <subcellularLocation>
        <location evidence="2">Cell membrane</location>
    </subcellularLocation>
    <subcellularLocation>
        <location evidence="1">Membrane</location>
        <topology evidence="1">Multi-pass membrane protein</topology>
    </subcellularLocation>
</comment>
<dbReference type="OrthoDB" id="196650at2759"/>
<keyword evidence="4 7" id="KW-1133">Transmembrane helix</keyword>
<evidence type="ECO:0000256" key="1">
    <source>
        <dbReference type="ARBA" id="ARBA00004141"/>
    </source>
</evidence>
<feature type="transmembrane region" description="Helical" evidence="7">
    <location>
        <begin position="125"/>
        <end position="143"/>
    </location>
</feature>
<feature type="transmembrane region" description="Helical" evidence="7">
    <location>
        <begin position="28"/>
        <end position="46"/>
    </location>
</feature>
<evidence type="ECO:0000256" key="2">
    <source>
        <dbReference type="ARBA" id="ARBA00004236"/>
    </source>
</evidence>
<reference evidence="8" key="2">
    <citation type="submission" date="2019-06" db="EMBL/GenBank/DDBJ databases">
        <title>Genomics analysis of Aphanomyces spp. identifies a new class of oomycete effector associated with host adaptation.</title>
        <authorList>
            <person name="Gaulin E."/>
        </authorList>
    </citation>
    <scope>NUCLEOTIDE SEQUENCE</scope>
    <source>
        <strain evidence="8">CBS 578.67</strain>
    </source>
</reference>
<dbReference type="AlphaFoldDB" id="A0A485L4P0"/>
<sequence length="480" mass="51627">MPLRFGSRLKTFLPPLPMSLQTSKVRPHVSLVVLSLYSSSACMLVFSKPDLFDDVYHDSTAYHAVSVVRGLAFLLVLQFALTPLYGVLSDSVGRKPIFLSCGLVYTVVVVLLACLPSKYLLQGSFLLYATLNACFSMGFAMVGDVSTTTAFLTPGFGLVHAAFGVGLTTGALLGHGLATQHHAAMPSIVATAFCSLGVFLTSKYVHETLDSTVRKPFVSLWRAFVASVRHLHRTPQVIPLVALLYCMHLAETVHITMYFMTNYRFGWQLKHEFVFVSFQGFCAVAAVTVGLQSLARLVGSNRLILLGALALQTSVYGAAALATAGWQYYPIFGLGMLHCVGYPALRSIAHQLVSPHDYGALHSTLAVYSTAAMTMGEPLVKHIVRFSLSNDLKLEHPRQCPVGYHGVLNTDAARNCGGMPWIVFAAAAALVAVAFVVAYATVGRVWSVRSRVVLGPVPPTTPTASSSSVPPPPPPIEPTP</sequence>
<dbReference type="InterPro" id="IPR001958">
    <property type="entry name" value="Tet-R_TetA/multi-R_MdtG-like"/>
</dbReference>
<evidence type="ECO:0000313" key="9">
    <source>
        <dbReference type="EMBL" id="VFT92813.1"/>
    </source>
</evidence>
<proteinExistence type="predicted"/>
<evidence type="ECO:0000313" key="8">
    <source>
        <dbReference type="EMBL" id="KAF0692982.1"/>
    </source>
</evidence>
<feature type="transmembrane region" description="Helical" evidence="7">
    <location>
        <begin position="421"/>
        <end position="442"/>
    </location>
</feature>
<evidence type="ECO:0000256" key="6">
    <source>
        <dbReference type="SAM" id="MobiDB-lite"/>
    </source>
</evidence>
<dbReference type="PRINTS" id="PR01035">
    <property type="entry name" value="TCRTETA"/>
</dbReference>
<dbReference type="Proteomes" id="UP000332933">
    <property type="component" value="Unassembled WGS sequence"/>
</dbReference>
<organism evidence="9 10">
    <name type="scientific">Aphanomyces stellatus</name>
    <dbReference type="NCBI Taxonomy" id="120398"/>
    <lineage>
        <taxon>Eukaryota</taxon>
        <taxon>Sar</taxon>
        <taxon>Stramenopiles</taxon>
        <taxon>Oomycota</taxon>
        <taxon>Saprolegniomycetes</taxon>
        <taxon>Saprolegniales</taxon>
        <taxon>Verrucalvaceae</taxon>
        <taxon>Aphanomyces</taxon>
    </lineage>
</organism>
<dbReference type="GO" id="GO:0022857">
    <property type="term" value="F:transmembrane transporter activity"/>
    <property type="evidence" value="ECO:0007669"/>
    <property type="project" value="InterPro"/>
</dbReference>
<evidence type="ECO:0000256" key="3">
    <source>
        <dbReference type="ARBA" id="ARBA00022692"/>
    </source>
</evidence>
<dbReference type="InterPro" id="IPR011701">
    <property type="entry name" value="MFS"/>
</dbReference>
<feature type="transmembrane region" description="Helical" evidence="7">
    <location>
        <begin position="184"/>
        <end position="205"/>
    </location>
</feature>
<reference evidence="9 10" key="1">
    <citation type="submission" date="2019-03" db="EMBL/GenBank/DDBJ databases">
        <authorList>
            <person name="Gaulin E."/>
            <person name="Dumas B."/>
        </authorList>
    </citation>
    <scope>NUCLEOTIDE SEQUENCE [LARGE SCALE GENOMIC DNA]</scope>
    <source>
        <strain evidence="9">CBS 568.67</strain>
    </source>
</reference>
<dbReference type="PANTHER" id="PTHR23507:SF1">
    <property type="entry name" value="FI18259P1-RELATED"/>
    <property type="match status" value="1"/>
</dbReference>
<dbReference type="InterPro" id="IPR036259">
    <property type="entry name" value="MFS_trans_sf"/>
</dbReference>
<feature type="transmembrane region" description="Helical" evidence="7">
    <location>
        <begin position="97"/>
        <end position="119"/>
    </location>
</feature>
<gene>
    <name evidence="9" type="primary">Aste57867_16028</name>
    <name evidence="8" type="ORF">As57867_015972</name>
    <name evidence="9" type="ORF">ASTE57867_16028</name>
</gene>
<evidence type="ECO:0000256" key="7">
    <source>
        <dbReference type="SAM" id="Phobius"/>
    </source>
</evidence>
<evidence type="ECO:0000256" key="4">
    <source>
        <dbReference type="ARBA" id="ARBA00022989"/>
    </source>
</evidence>
<protein>
    <submittedName>
        <fullName evidence="9">Aste57867_16028 protein</fullName>
    </submittedName>
</protein>
<feature type="transmembrane region" description="Helical" evidence="7">
    <location>
        <begin position="303"/>
        <end position="326"/>
    </location>
</feature>
<dbReference type="Gene3D" id="1.20.1250.20">
    <property type="entry name" value="MFS general substrate transporter like domains"/>
    <property type="match status" value="1"/>
</dbReference>
<feature type="transmembrane region" description="Helical" evidence="7">
    <location>
        <begin position="66"/>
        <end position="85"/>
    </location>
</feature>
<feature type="transmembrane region" description="Helical" evidence="7">
    <location>
        <begin position="273"/>
        <end position="291"/>
    </location>
</feature>
<keyword evidence="3 7" id="KW-0812">Transmembrane</keyword>
<dbReference type="PANTHER" id="PTHR23507">
    <property type="entry name" value="ZGC:174356"/>
    <property type="match status" value="1"/>
</dbReference>
<feature type="transmembrane region" description="Helical" evidence="7">
    <location>
        <begin position="237"/>
        <end position="261"/>
    </location>
</feature>
<dbReference type="SUPFAM" id="SSF103473">
    <property type="entry name" value="MFS general substrate transporter"/>
    <property type="match status" value="1"/>
</dbReference>
<feature type="compositionally biased region" description="Pro residues" evidence="6">
    <location>
        <begin position="469"/>
        <end position="480"/>
    </location>
</feature>
<evidence type="ECO:0000313" key="10">
    <source>
        <dbReference type="Proteomes" id="UP000332933"/>
    </source>
</evidence>
<dbReference type="EMBL" id="VJMH01005784">
    <property type="protein sequence ID" value="KAF0692982.1"/>
    <property type="molecule type" value="Genomic_DNA"/>
</dbReference>
<feature type="transmembrane region" description="Helical" evidence="7">
    <location>
        <begin position="155"/>
        <end position="178"/>
    </location>
</feature>
<keyword evidence="10" id="KW-1185">Reference proteome</keyword>
<accession>A0A485L4P0</accession>